<dbReference type="Proteomes" id="UP000425916">
    <property type="component" value="Chromosome"/>
</dbReference>
<feature type="transmembrane region" description="Helical" evidence="1">
    <location>
        <begin position="6"/>
        <end position="29"/>
    </location>
</feature>
<keyword evidence="1" id="KW-0472">Membrane</keyword>
<dbReference type="RefSeq" id="WP_156272688.1">
    <property type="nucleotide sequence ID" value="NZ_CP046244.1"/>
</dbReference>
<protein>
    <recommendedName>
        <fullName evidence="4">PrsW family intramembrane metalloprotease</fullName>
    </recommendedName>
</protein>
<organism evidence="2 3">
    <name type="scientific">Neomoorella glycerini</name>
    <dbReference type="NCBI Taxonomy" id="55779"/>
    <lineage>
        <taxon>Bacteria</taxon>
        <taxon>Bacillati</taxon>
        <taxon>Bacillota</taxon>
        <taxon>Clostridia</taxon>
        <taxon>Neomoorellales</taxon>
        <taxon>Neomoorellaceae</taxon>
        <taxon>Neomoorella</taxon>
    </lineage>
</organism>
<gene>
    <name evidence="2" type="ORF">MGLY_14290</name>
</gene>
<reference evidence="2 3" key="1">
    <citation type="submission" date="2019-11" db="EMBL/GenBank/DDBJ databases">
        <title>Genome sequence of Moorella glycerini DSM11254.</title>
        <authorList>
            <person name="Poehlein A."/>
            <person name="Boeer T."/>
            <person name="Daniel R."/>
        </authorList>
    </citation>
    <scope>NUCLEOTIDE SEQUENCE [LARGE SCALE GENOMIC DNA]</scope>
    <source>
        <strain evidence="2 3">DSM 11254</strain>
    </source>
</reference>
<name>A0A6I5ZQ55_9FIRM</name>
<proteinExistence type="predicted"/>
<dbReference type="OrthoDB" id="1727319at2"/>
<accession>A0A6I5ZQ55</accession>
<dbReference type="EMBL" id="CP046244">
    <property type="protein sequence ID" value="QGP92073.1"/>
    <property type="molecule type" value="Genomic_DNA"/>
</dbReference>
<evidence type="ECO:0008006" key="4">
    <source>
        <dbReference type="Google" id="ProtNLM"/>
    </source>
</evidence>
<feature type="transmembrane region" description="Helical" evidence="1">
    <location>
        <begin position="115"/>
        <end position="134"/>
    </location>
</feature>
<keyword evidence="3" id="KW-1185">Reference proteome</keyword>
<dbReference type="AlphaFoldDB" id="A0A6I5ZQ55"/>
<evidence type="ECO:0000313" key="3">
    <source>
        <dbReference type="Proteomes" id="UP000425916"/>
    </source>
</evidence>
<evidence type="ECO:0000313" key="2">
    <source>
        <dbReference type="EMBL" id="QGP92073.1"/>
    </source>
</evidence>
<feature type="transmembrane region" description="Helical" evidence="1">
    <location>
        <begin position="88"/>
        <end position="108"/>
    </location>
</feature>
<evidence type="ECO:0000256" key="1">
    <source>
        <dbReference type="SAM" id="Phobius"/>
    </source>
</evidence>
<keyword evidence="1" id="KW-1133">Transmembrane helix</keyword>
<sequence length="142" mass="14764">MIFLPTLLVGLLAALVAWGVNYVLLGLGFNKRAILTLLGPLGEETLKTGLALLTGTSLAGVHSVFGLAEAAWELAGAPPAKGPGKLKPALAALAGHSFFGLLASLAYARSGRADVALASGFLAHLVWNQLILTLHDFFNYKT</sequence>
<keyword evidence="1" id="KW-0812">Transmembrane</keyword>